<feature type="region of interest" description="Disordered" evidence="1">
    <location>
        <begin position="1"/>
        <end position="28"/>
    </location>
</feature>
<organism evidence="2 3">
    <name type="scientific">Mycena albidolilacea</name>
    <dbReference type="NCBI Taxonomy" id="1033008"/>
    <lineage>
        <taxon>Eukaryota</taxon>
        <taxon>Fungi</taxon>
        <taxon>Dikarya</taxon>
        <taxon>Basidiomycota</taxon>
        <taxon>Agaricomycotina</taxon>
        <taxon>Agaricomycetes</taxon>
        <taxon>Agaricomycetidae</taxon>
        <taxon>Agaricales</taxon>
        <taxon>Marasmiineae</taxon>
        <taxon>Mycenaceae</taxon>
        <taxon>Mycena</taxon>
    </lineage>
</organism>
<dbReference type="EMBL" id="JARIHO010000074">
    <property type="protein sequence ID" value="KAJ7311736.1"/>
    <property type="molecule type" value="Genomic_DNA"/>
</dbReference>
<evidence type="ECO:0000313" key="3">
    <source>
        <dbReference type="Proteomes" id="UP001218218"/>
    </source>
</evidence>
<evidence type="ECO:0000256" key="1">
    <source>
        <dbReference type="SAM" id="MobiDB-lite"/>
    </source>
</evidence>
<gene>
    <name evidence="2" type="ORF">DFH08DRAFT_822502</name>
</gene>
<keyword evidence="3" id="KW-1185">Reference proteome</keyword>
<evidence type="ECO:0000313" key="2">
    <source>
        <dbReference type="EMBL" id="KAJ7311736.1"/>
    </source>
</evidence>
<comment type="caution">
    <text evidence="2">The sequence shown here is derived from an EMBL/GenBank/DDBJ whole genome shotgun (WGS) entry which is preliminary data.</text>
</comment>
<accession>A0AAD6Z878</accession>
<name>A0AAD6Z878_9AGAR</name>
<sequence>MSGSGWASDAHATREPVTRPVSKKKGRLRVVQSTEQECQSDGSFLDSEHKFGLRWCTAFMVQQCLHAGFQRTEGKENGNRYCARTEESDRQTGFSAEEKEYLAKRKVVVKEIMKKKKTSASPQVRRKKPGVLYLCERMTSVHRVLTLRYGNDRDRLNEAETAEYSKLLMTFSFEEMSEVIRAMPAILVLYELEWFAWTASARIKNLAAGAEPSTSVANPSA</sequence>
<reference evidence="2" key="1">
    <citation type="submission" date="2023-03" db="EMBL/GenBank/DDBJ databases">
        <title>Massive genome expansion in bonnet fungi (Mycena s.s.) driven by repeated elements and novel gene families across ecological guilds.</title>
        <authorList>
            <consortium name="Lawrence Berkeley National Laboratory"/>
            <person name="Harder C.B."/>
            <person name="Miyauchi S."/>
            <person name="Viragh M."/>
            <person name="Kuo A."/>
            <person name="Thoen E."/>
            <person name="Andreopoulos B."/>
            <person name="Lu D."/>
            <person name="Skrede I."/>
            <person name="Drula E."/>
            <person name="Henrissat B."/>
            <person name="Morin E."/>
            <person name="Kohler A."/>
            <person name="Barry K."/>
            <person name="LaButti K."/>
            <person name="Morin E."/>
            <person name="Salamov A."/>
            <person name="Lipzen A."/>
            <person name="Mereny Z."/>
            <person name="Hegedus B."/>
            <person name="Baldrian P."/>
            <person name="Stursova M."/>
            <person name="Weitz H."/>
            <person name="Taylor A."/>
            <person name="Grigoriev I.V."/>
            <person name="Nagy L.G."/>
            <person name="Martin F."/>
            <person name="Kauserud H."/>
        </authorList>
    </citation>
    <scope>NUCLEOTIDE SEQUENCE</scope>
    <source>
        <strain evidence="2">CBHHK002</strain>
    </source>
</reference>
<protein>
    <submittedName>
        <fullName evidence="2">Uncharacterized protein</fullName>
    </submittedName>
</protein>
<dbReference type="AlphaFoldDB" id="A0AAD6Z878"/>
<dbReference type="Proteomes" id="UP001218218">
    <property type="component" value="Unassembled WGS sequence"/>
</dbReference>
<proteinExistence type="predicted"/>